<keyword evidence="1 4" id="KW-0436">Ligase</keyword>
<dbReference type="STRING" id="91360.SAMN05660330_01162"/>
<evidence type="ECO:0000313" key="5">
    <source>
        <dbReference type="EMBL" id="SDO83189.1"/>
    </source>
</evidence>
<protein>
    <recommendedName>
        <fullName evidence="4">Putative glutamate--cysteine ligase 2</fullName>
        <ecNumber evidence="4">6.3.2.2</ecNumber>
    </recommendedName>
    <alternativeName>
        <fullName evidence="4">Gamma-glutamylcysteine synthetase 2</fullName>
        <shortName evidence="4">GCS 2</shortName>
        <shortName evidence="4">Gamma-GCS 2</shortName>
    </alternativeName>
</protein>
<dbReference type="NCBIfam" id="TIGR02050">
    <property type="entry name" value="gshA_cyan_rel"/>
    <property type="match status" value="1"/>
</dbReference>
<organism evidence="5 6">
    <name type="scientific">Desulforhopalus singaporensis</name>
    <dbReference type="NCBI Taxonomy" id="91360"/>
    <lineage>
        <taxon>Bacteria</taxon>
        <taxon>Pseudomonadati</taxon>
        <taxon>Thermodesulfobacteriota</taxon>
        <taxon>Desulfobulbia</taxon>
        <taxon>Desulfobulbales</taxon>
        <taxon>Desulfocapsaceae</taxon>
        <taxon>Desulforhopalus</taxon>
    </lineage>
</organism>
<evidence type="ECO:0000256" key="1">
    <source>
        <dbReference type="ARBA" id="ARBA00022598"/>
    </source>
</evidence>
<comment type="function">
    <text evidence="4">ATP-dependent carboxylate-amine ligase which exhibits weak glutamate--cysteine ligase activity.</text>
</comment>
<keyword evidence="3 4" id="KW-0067">ATP-binding</keyword>
<dbReference type="HAMAP" id="MF_01609">
    <property type="entry name" value="Glu_cys_ligase_2"/>
    <property type="match status" value="1"/>
</dbReference>
<comment type="catalytic activity">
    <reaction evidence="4">
        <text>L-cysteine + L-glutamate + ATP = gamma-L-glutamyl-L-cysteine + ADP + phosphate + H(+)</text>
        <dbReference type="Rhea" id="RHEA:13285"/>
        <dbReference type="ChEBI" id="CHEBI:15378"/>
        <dbReference type="ChEBI" id="CHEBI:29985"/>
        <dbReference type="ChEBI" id="CHEBI:30616"/>
        <dbReference type="ChEBI" id="CHEBI:35235"/>
        <dbReference type="ChEBI" id="CHEBI:43474"/>
        <dbReference type="ChEBI" id="CHEBI:58173"/>
        <dbReference type="ChEBI" id="CHEBI:456216"/>
        <dbReference type="EC" id="6.3.2.2"/>
    </reaction>
</comment>
<dbReference type="Gene3D" id="3.30.590.20">
    <property type="match status" value="1"/>
</dbReference>
<dbReference type="InterPro" id="IPR011793">
    <property type="entry name" value="YbdK"/>
</dbReference>
<dbReference type="SUPFAM" id="SSF55931">
    <property type="entry name" value="Glutamine synthetase/guanido kinase"/>
    <property type="match status" value="1"/>
</dbReference>
<accession>A0A1H0MRW2</accession>
<dbReference type="InterPro" id="IPR006336">
    <property type="entry name" value="GCS2"/>
</dbReference>
<evidence type="ECO:0000256" key="3">
    <source>
        <dbReference type="ARBA" id="ARBA00022840"/>
    </source>
</evidence>
<dbReference type="OrthoDB" id="9769628at2"/>
<reference evidence="5 6" key="1">
    <citation type="submission" date="2016-10" db="EMBL/GenBank/DDBJ databases">
        <authorList>
            <person name="de Groot N.N."/>
        </authorList>
    </citation>
    <scope>NUCLEOTIDE SEQUENCE [LARGE SCALE GENOMIC DNA]</scope>
    <source>
        <strain evidence="5 6">DSM 12130</strain>
    </source>
</reference>
<dbReference type="InterPro" id="IPR014746">
    <property type="entry name" value="Gln_synth/guanido_kin_cat_dom"/>
</dbReference>
<dbReference type="EC" id="6.3.2.2" evidence="4"/>
<gene>
    <name evidence="5" type="ORF">SAMN05660330_01162</name>
</gene>
<dbReference type="RefSeq" id="WP_092220704.1">
    <property type="nucleotide sequence ID" value="NZ_FNJI01000006.1"/>
</dbReference>
<evidence type="ECO:0000313" key="6">
    <source>
        <dbReference type="Proteomes" id="UP000199073"/>
    </source>
</evidence>
<dbReference type="GO" id="GO:0004357">
    <property type="term" value="F:glutamate-cysteine ligase activity"/>
    <property type="evidence" value="ECO:0007669"/>
    <property type="project" value="UniProtKB-EC"/>
</dbReference>
<keyword evidence="6" id="KW-1185">Reference proteome</keyword>
<keyword evidence="2 4" id="KW-0547">Nucleotide-binding</keyword>
<dbReference type="AlphaFoldDB" id="A0A1H0MRW2"/>
<evidence type="ECO:0000256" key="4">
    <source>
        <dbReference type="HAMAP-Rule" id="MF_01609"/>
    </source>
</evidence>
<proteinExistence type="inferred from homology"/>
<dbReference type="PANTHER" id="PTHR36510:SF1">
    <property type="entry name" value="GLUTAMATE--CYSTEINE LIGASE 2-RELATED"/>
    <property type="match status" value="1"/>
</dbReference>
<dbReference type="InterPro" id="IPR050141">
    <property type="entry name" value="GCL_type2/YbdK_subfam"/>
</dbReference>
<dbReference type="GO" id="GO:0005524">
    <property type="term" value="F:ATP binding"/>
    <property type="evidence" value="ECO:0007669"/>
    <property type="project" value="UniProtKB-KW"/>
</dbReference>
<sequence>MKKTEQGGLPLPDDGPSHRFAISPRYTLGVEIEFQTLDMKSWDLAPMAPILLQNAPSLLRPRLSPEFIQSILEIRTGVCFSLHDVENDLMQTISLAEELAVDNGCRLFSASLHPFASHSDQLLTTNKRYAQIMDQLQIVGRRFIAQGLHVHVGMPDGDTAVRVNNKIQAYLPILLSLSTSSPFSQSEDTGLMSYRTKLFEALPLAGIYTYLAGWADLVRELDLLKAAGVINSFKDLWWDARPNPEFGTVEIRICDLPFRFNDILAITALIQALAATLAEQREPAAPLDHYILQANKWQAARYGLDGEFLDPSGWLGGRRMSFRSAVVALLRTVIPMTVRLGSERYAGLVEPILSNGTGADYMRKKFTETGNLKEVIRSLQGEFWK</sequence>
<evidence type="ECO:0000256" key="2">
    <source>
        <dbReference type="ARBA" id="ARBA00022741"/>
    </source>
</evidence>
<comment type="similarity">
    <text evidence="4">Belongs to the glutamate--cysteine ligase type 2 family. YbdK subfamily.</text>
</comment>
<dbReference type="PANTHER" id="PTHR36510">
    <property type="entry name" value="GLUTAMATE--CYSTEINE LIGASE 2-RELATED"/>
    <property type="match status" value="1"/>
</dbReference>
<dbReference type="GO" id="GO:0042398">
    <property type="term" value="P:modified amino acid biosynthetic process"/>
    <property type="evidence" value="ECO:0007669"/>
    <property type="project" value="InterPro"/>
</dbReference>
<name>A0A1H0MRW2_9BACT</name>
<dbReference type="Proteomes" id="UP000199073">
    <property type="component" value="Unassembled WGS sequence"/>
</dbReference>
<dbReference type="Pfam" id="PF04107">
    <property type="entry name" value="GCS2"/>
    <property type="match status" value="1"/>
</dbReference>
<dbReference type="EMBL" id="FNJI01000006">
    <property type="protein sequence ID" value="SDO83189.1"/>
    <property type="molecule type" value="Genomic_DNA"/>
</dbReference>